<name>A0A1E1X6Q1_9ACAR</name>
<feature type="non-terminal residue" evidence="1">
    <location>
        <position position="1"/>
    </location>
</feature>
<organism evidence="1">
    <name type="scientific">Amblyomma aureolatum</name>
    <dbReference type="NCBI Taxonomy" id="187763"/>
    <lineage>
        <taxon>Eukaryota</taxon>
        <taxon>Metazoa</taxon>
        <taxon>Ecdysozoa</taxon>
        <taxon>Arthropoda</taxon>
        <taxon>Chelicerata</taxon>
        <taxon>Arachnida</taxon>
        <taxon>Acari</taxon>
        <taxon>Parasitiformes</taxon>
        <taxon>Ixodida</taxon>
        <taxon>Ixodoidea</taxon>
        <taxon>Ixodidae</taxon>
        <taxon>Amblyomminae</taxon>
        <taxon>Amblyomma</taxon>
    </lineage>
</organism>
<accession>A0A1E1X6Q1</accession>
<keyword evidence="1" id="KW-0675">Receptor</keyword>
<dbReference type="EMBL" id="GFAC01004310">
    <property type="protein sequence ID" value="JAT94878.1"/>
    <property type="molecule type" value="mRNA"/>
</dbReference>
<proteinExistence type="evidence at transcript level"/>
<evidence type="ECO:0000313" key="1">
    <source>
        <dbReference type="EMBL" id="JAT94878.1"/>
    </source>
</evidence>
<protein>
    <submittedName>
        <fullName evidence="1">Putative tnf receptor-associated factor</fullName>
    </submittedName>
</protein>
<sequence length="242" mass="27364">RGSLGMAYPNLERRVRVRGFGSHVHLRTVEFLQRLDYPNVCNWCGVASLYTGPLWCRHVICDRCYTEHKLYNTYHKAYEIKCLFDNFTTRDGHKNFGPEQNTLGDNIVRCLNAERGCDFMGRPQDLDAHLQENCWQHFLLCSRCGSNVVCKDLRTHYIGCNGVPGVSVRAADALAELDEIGDACKKLQEALTSASADKSDALKNTVRLLSEQFSRMQSQLVSSAGPWYVKAPSRNTSHRVSD</sequence>
<dbReference type="Gene3D" id="3.30.40.10">
    <property type="entry name" value="Zinc/RING finger domain, C3HC4 (zinc finger)"/>
    <property type="match status" value="1"/>
</dbReference>
<dbReference type="AlphaFoldDB" id="A0A1E1X6Q1"/>
<dbReference type="InterPro" id="IPR013083">
    <property type="entry name" value="Znf_RING/FYVE/PHD"/>
</dbReference>
<dbReference type="SUPFAM" id="SSF49599">
    <property type="entry name" value="TRAF domain-like"/>
    <property type="match status" value="1"/>
</dbReference>
<reference evidence="1" key="1">
    <citation type="journal article" date="2017" name="Front. Cell. Infect. Microbiol.">
        <title>The Distinct Transcriptional Response of the Midgut of Amblyomma sculptum and Amblyomma aureolatum Ticks to Rickettsia rickettsii Correlates to Their Differences in Susceptibility to Infection.</title>
        <authorList>
            <person name="Martins L.A."/>
            <person name="Galletti M.F.B.M."/>
            <person name="Ribeiro J.M."/>
            <person name="Fujita A."/>
            <person name="Costa F.B."/>
            <person name="Labruna M.B."/>
            <person name="Daffre S."/>
            <person name="Fogaca A.C."/>
        </authorList>
    </citation>
    <scope>NUCLEOTIDE SEQUENCE</scope>
</reference>